<dbReference type="Proteomes" id="UP000703269">
    <property type="component" value="Unassembled WGS sequence"/>
</dbReference>
<sequence>MRVLEAAATWFVLACVCFAAPLAVPNVERAVAPRSLNPAESVLQARGAGLLVAGSVHIKASEAESA</sequence>
<reference evidence="2 3" key="1">
    <citation type="submission" date="2021-08" db="EMBL/GenBank/DDBJ databases">
        <title>Draft Genome Sequence of Phanerochaete sordida strain YK-624.</title>
        <authorList>
            <person name="Mori T."/>
            <person name="Dohra H."/>
            <person name="Suzuki T."/>
            <person name="Kawagishi H."/>
            <person name="Hirai H."/>
        </authorList>
    </citation>
    <scope>NUCLEOTIDE SEQUENCE [LARGE SCALE GENOMIC DNA]</scope>
    <source>
        <strain evidence="2 3">YK-624</strain>
    </source>
</reference>
<keyword evidence="1" id="KW-0732">Signal</keyword>
<organism evidence="2 3">
    <name type="scientific">Phanerochaete sordida</name>
    <dbReference type="NCBI Taxonomy" id="48140"/>
    <lineage>
        <taxon>Eukaryota</taxon>
        <taxon>Fungi</taxon>
        <taxon>Dikarya</taxon>
        <taxon>Basidiomycota</taxon>
        <taxon>Agaricomycotina</taxon>
        <taxon>Agaricomycetes</taxon>
        <taxon>Polyporales</taxon>
        <taxon>Phanerochaetaceae</taxon>
        <taxon>Phanerochaete</taxon>
    </lineage>
</organism>
<gene>
    <name evidence="2" type="ORF">PsYK624_050810</name>
</gene>
<feature type="signal peptide" evidence="1">
    <location>
        <begin position="1"/>
        <end position="19"/>
    </location>
</feature>
<comment type="caution">
    <text evidence="2">The sequence shown here is derived from an EMBL/GenBank/DDBJ whole genome shotgun (WGS) entry which is preliminary data.</text>
</comment>
<proteinExistence type="predicted"/>
<dbReference type="EMBL" id="BPQB01000011">
    <property type="protein sequence ID" value="GJE88992.1"/>
    <property type="molecule type" value="Genomic_DNA"/>
</dbReference>
<feature type="chain" id="PRO_5040366514" evidence="1">
    <location>
        <begin position="20"/>
        <end position="66"/>
    </location>
</feature>
<name>A0A9P3LCL2_9APHY</name>
<protein>
    <submittedName>
        <fullName evidence="2">Uncharacterized protein</fullName>
    </submittedName>
</protein>
<evidence type="ECO:0000256" key="1">
    <source>
        <dbReference type="SAM" id="SignalP"/>
    </source>
</evidence>
<dbReference type="AlphaFoldDB" id="A0A9P3LCL2"/>
<keyword evidence="3" id="KW-1185">Reference proteome</keyword>
<evidence type="ECO:0000313" key="2">
    <source>
        <dbReference type="EMBL" id="GJE88992.1"/>
    </source>
</evidence>
<evidence type="ECO:0000313" key="3">
    <source>
        <dbReference type="Proteomes" id="UP000703269"/>
    </source>
</evidence>
<accession>A0A9P3LCL2</accession>